<feature type="transmembrane region" description="Helical" evidence="2">
    <location>
        <begin position="51"/>
        <end position="68"/>
    </location>
</feature>
<reference evidence="3" key="1">
    <citation type="submission" date="2015-12" db="EMBL/GenBank/DDBJ databases">
        <title>De novo transcriptome assembly of four potential Pierce s Disease insect vectors from Arizona vineyards.</title>
        <authorList>
            <person name="Tassone E.E."/>
        </authorList>
    </citation>
    <scope>NUCLEOTIDE SEQUENCE</scope>
</reference>
<protein>
    <submittedName>
        <fullName evidence="3">Uncharacterized protein</fullName>
    </submittedName>
</protein>
<proteinExistence type="predicted"/>
<feature type="transmembrane region" description="Helical" evidence="2">
    <location>
        <begin position="12"/>
        <end position="31"/>
    </location>
</feature>
<sequence>MTNIQGPNPPKLVGIREFLKFAISVIHYLYYGNLLIDDAGKDGSADFFSEIMPEYIFVLGVSLLFSICSFQKIGLKAHHLILLVFEILTLIALTNISVELFWVQIEKLINFIFTVIASIMDSVYKATEIEFIHSIALLLDSLGKYMSILVAIVMVVCVLNSLNIKYTFKIRRNECKNLEELKMLKVKRSQETFKESRRGHTRSTGRKKRC</sequence>
<keyword evidence="2" id="KW-0472">Membrane</keyword>
<dbReference type="EMBL" id="GEDC01027543">
    <property type="protein sequence ID" value="JAS09755.1"/>
    <property type="molecule type" value="Transcribed_RNA"/>
</dbReference>
<feature type="transmembrane region" description="Helical" evidence="2">
    <location>
        <begin position="145"/>
        <end position="162"/>
    </location>
</feature>
<name>A0A1B6C916_9HEMI</name>
<keyword evidence="2" id="KW-0812">Transmembrane</keyword>
<feature type="region of interest" description="Disordered" evidence="1">
    <location>
        <begin position="191"/>
        <end position="210"/>
    </location>
</feature>
<keyword evidence="2" id="KW-1133">Transmembrane helix</keyword>
<accession>A0A1B6C916</accession>
<evidence type="ECO:0000256" key="2">
    <source>
        <dbReference type="SAM" id="Phobius"/>
    </source>
</evidence>
<gene>
    <name evidence="3" type="ORF">g.10423</name>
</gene>
<organism evidence="3">
    <name type="scientific">Clastoptera arizonana</name>
    <name type="common">Arizona spittle bug</name>
    <dbReference type="NCBI Taxonomy" id="38151"/>
    <lineage>
        <taxon>Eukaryota</taxon>
        <taxon>Metazoa</taxon>
        <taxon>Ecdysozoa</taxon>
        <taxon>Arthropoda</taxon>
        <taxon>Hexapoda</taxon>
        <taxon>Insecta</taxon>
        <taxon>Pterygota</taxon>
        <taxon>Neoptera</taxon>
        <taxon>Paraneoptera</taxon>
        <taxon>Hemiptera</taxon>
        <taxon>Auchenorrhyncha</taxon>
        <taxon>Cercopoidea</taxon>
        <taxon>Clastopteridae</taxon>
        <taxon>Clastoptera</taxon>
    </lineage>
</organism>
<evidence type="ECO:0000313" key="3">
    <source>
        <dbReference type="EMBL" id="JAS09755.1"/>
    </source>
</evidence>
<feature type="transmembrane region" description="Helical" evidence="2">
    <location>
        <begin position="80"/>
        <end position="102"/>
    </location>
</feature>
<feature type="compositionally biased region" description="Basic residues" evidence="1">
    <location>
        <begin position="199"/>
        <end position="210"/>
    </location>
</feature>
<dbReference type="AlphaFoldDB" id="A0A1B6C916"/>
<evidence type="ECO:0000256" key="1">
    <source>
        <dbReference type="SAM" id="MobiDB-lite"/>
    </source>
</evidence>